<accession>A0ABW1PHQ6</accession>
<organism evidence="4 5">
    <name type="scientific">Saccharothrix lopnurensis</name>
    <dbReference type="NCBI Taxonomy" id="1670621"/>
    <lineage>
        <taxon>Bacteria</taxon>
        <taxon>Bacillati</taxon>
        <taxon>Actinomycetota</taxon>
        <taxon>Actinomycetes</taxon>
        <taxon>Pseudonocardiales</taxon>
        <taxon>Pseudonocardiaceae</taxon>
        <taxon>Saccharothrix</taxon>
    </lineage>
</organism>
<feature type="domain" description="Lsr2 dimerization" evidence="2">
    <location>
        <begin position="1"/>
        <end position="60"/>
    </location>
</feature>
<reference evidence="5" key="1">
    <citation type="journal article" date="2019" name="Int. J. Syst. Evol. Microbiol.">
        <title>The Global Catalogue of Microorganisms (GCM) 10K type strain sequencing project: providing services to taxonomists for standard genome sequencing and annotation.</title>
        <authorList>
            <consortium name="The Broad Institute Genomics Platform"/>
            <consortium name="The Broad Institute Genome Sequencing Center for Infectious Disease"/>
            <person name="Wu L."/>
            <person name="Ma J."/>
        </authorList>
    </citation>
    <scope>NUCLEOTIDE SEQUENCE [LARGE SCALE GENOMIC DNA]</scope>
    <source>
        <strain evidence="5">CGMCC 4.7246</strain>
    </source>
</reference>
<dbReference type="Pfam" id="PF11774">
    <property type="entry name" value="Lsr2"/>
    <property type="match status" value="1"/>
</dbReference>
<proteinExistence type="predicted"/>
<keyword evidence="5" id="KW-1185">Reference proteome</keyword>
<dbReference type="Gene3D" id="3.30.60.230">
    <property type="entry name" value="Lsr2, dimerization domain"/>
    <property type="match status" value="1"/>
</dbReference>
<keyword evidence="1" id="KW-0238">DNA-binding</keyword>
<dbReference type="EMBL" id="JBHSQO010000065">
    <property type="protein sequence ID" value="MFC6094496.1"/>
    <property type="molecule type" value="Genomic_DNA"/>
</dbReference>
<dbReference type="InterPro" id="IPR024412">
    <property type="entry name" value="Lsr2_dim_dom"/>
</dbReference>
<dbReference type="InterPro" id="IPR042261">
    <property type="entry name" value="Lsr2-like_dimerization"/>
</dbReference>
<evidence type="ECO:0000259" key="3">
    <source>
        <dbReference type="Pfam" id="PF23359"/>
    </source>
</evidence>
<evidence type="ECO:0000313" key="4">
    <source>
        <dbReference type="EMBL" id="MFC6094496.1"/>
    </source>
</evidence>
<protein>
    <submittedName>
        <fullName evidence="4">Lsr2 family protein</fullName>
    </submittedName>
</protein>
<comment type="caution">
    <text evidence="4">The sequence shown here is derived from an EMBL/GenBank/DDBJ whole genome shotgun (WGS) entry which is preliminary data.</text>
</comment>
<gene>
    <name evidence="4" type="ORF">ACFP3R_34960</name>
</gene>
<evidence type="ECO:0000259" key="2">
    <source>
        <dbReference type="Pfam" id="PF11774"/>
    </source>
</evidence>
<evidence type="ECO:0000313" key="5">
    <source>
        <dbReference type="Proteomes" id="UP001596220"/>
    </source>
</evidence>
<dbReference type="Proteomes" id="UP001596220">
    <property type="component" value="Unassembled WGS sequence"/>
</dbReference>
<sequence>MARQVLVRLVDDLDGSSTGDVETVLFGLDGVSYEIDLSAGNARRLHEALALFIAHADKVGKRSGRVTAAARRTPRRPSATSRAIREWARRNGHDLADRGRLPAHVVEEFREAHESRDG</sequence>
<evidence type="ECO:0000256" key="1">
    <source>
        <dbReference type="ARBA" id="ARBA00023125"/>
    </source>
</evidence>
<name>A0ABW1PHQ6_9PSEU</name>
<dbReference type="Pfam" id="PF23359">
    <property type="entry name" value="Lsr2_DNA-bd"/>
    <property type="match status" value="1"/>
</dbReference>
<dbReference type="RefSeq" id="WP_380642803.1">
    <property type="nucleotide sequence ID" value="NZ_JBHSQO010000065.1"/>
</dbReference>
<feature type="domain" description="Lsr2 DNA-binding" evidence="3">
    <location>
        <begin position="79"/>
        <end position="112"/>
    </location>
</feature>
<dbReference type="InterPro" id="IPR055370">
    <property type="entry name" value="Lsr2_DNA-bd"/>
</dbReference>
<dbReference type="Gene3D" id="4.10.320.10">
    <property type="entry name" value="E3-binding domain"/>
    <property type="match status" value="1"/>
</dbReference>
<dbReference type="InterPro" id="IPR036625">
    <property type="entry name" value="E3-bd_dom_sf"/>
</dbReference>